<keyword evidence="14" id="KW-1185">Reference proteome</keyword>
<organism evidence="14 15">
    <name type="scientific">Ceratotherium simum simum</name>
    <name type="common">Southern white rhinoceros</name>
    <dbReference type="NCBI Taxonomy" id="73337"/>
    <lineage>
        <taxon>Eukaryota</taxon>
        <taxon>Metazoa</taxon>
        <taxon>Chordata</taxon>
        <taxon>Craniata</taxon>
        <taxon>Vertebrata</taxon>
        <taxon>Euteleostomi</taxon>
        <taxon>Mammalia</taxon>
        <taxon>Eutheria</taxon>
        <taxon>Laurasiatheria</taxon>
        <taxon>Perissodactyla</taxon>
        <taxon>Rhinocerotidae</taxon>
        <taxon>Ceratotherium</taxon>
    </lineage>
</organism>
<dbReference type="InterPro" id="IPR050119">
    <property type="entry name" value="CCR1-9-like"/>
</dbReference>
<keyword evidence="7" id="KW-1015">Disulfide bond</keyword>
<keyword evidence="5" id="KW-0297">G-protein coupled receptor</keyword>
<dbReference type="Pfam" id="PF00001">
    <property type="entry name" value="7tm_1"/>
    <property type="match status" value="1"/>
</dbReference>
<feature type="region of interest" description="Disordered" evidence="11">
    <location>
        <begin position="326"/>
        <end position="347"/>
    </location>
</feature>
<dbReference type="PROSITE" id="PS50262">
    <property type="entry name" value="G_PROTEIN_RECEP_F1_2"/>
    <property type="match status" value="1"/>
</dbReference>
<evidence type="ECO:0000256" key="6">
    <source>
        <dbReference type="ARBA" id="ARBA00023136"/>
    </source>
</evidence>
<evidence type="ECO:0000256" key="7">
    <source>
        <dbReference type="ARBA" id="ARBA00023157"/>
    </source>
</evidence>
<dbReference type="GeneID" id="101403800"/>
<evidence type="ECO:0000256" key="9">
    <source>
        <dbReference type="ARBA" id="ARBA00023180"/>
    </source>
</evidence>
<keyword evidence="9" id="KW-0325">Glycoprotein</keyword>
<dbReference type="RefSeq" id="XP_014646851.1">
    <property type="nucleotide sequence ID" value="XM_014791365.1"/>
</dbReference>
<evidence type="ECO:0000256" key="11">
    <source>
        <dbReference type="SAM" id="MobiDB-lite"/>
    </source>
</evidence>
<feature type="transmembrane region" description="Helical" evidence="12">
    <location>
        <begin position="110"/>
        <end position="131"/>
    </location>
</feature>
<keyword evidence="4 12" id="KW-1133">Transmembrane helix</keyword>
<reference evidence="15" key="1">
    <citation type="submission" date="2025-08" db="UniProtKB">
        <authorList>
            <consortium name="RefSeq"/>
        </authorList>
    </citation>
    <scope>IDENTIFICATION</scope>
</reference>
<feature type="transmembrane region" description="Helical" evidence="12">
    <location>
        <begin position="284"/>
        <end position="304"/>
    </location>
</feature>
<dbReference type="Proteomes" id="UP000694910">
    <property type="component" value="Unplaced"/>
</dbReference>
<keyword evidence="10" id="KW-0807">Transducer</keyword>
<feature type="transmembrane region" description="Helical" evidence="12">
    <location>
        <begin position="43"/>
        <end position="63"/>
    </location>
</feature>
<keyword evidence="2" id="KW-1003">Cell membrane</keyword>
<proteinExistence type="predicted"/>
<dbReference type="PRINTS" id="PR00657">
    <property type="entry name" value="CCCHEMOKINER"/>
</dbReference>
<feature type="transmembrane region" description="Helical" evidence="12">
    <location>
        <begin position="236"/>
        <end position="264"/>
    </location>
</feature>
<feature type="transmembrane region" description="Helical" evidence="12">
    <location>
        <begin position="205"/>
        <end position="224"/>
    </location>
</feature>
<evidence type="ECO:0000259" key="13">
    <source>
        <dbReference type="PROSITE" id="PS50262"/>
    </source>
</evidence>
<feature type="transmembrane region" description="Helical" evidence="12">
    <location>
        <begin position="143"/>
        <end position="165"/>
    </location>
</feature>
<evidence type="ECO:0000256" key="10">
    <source>
        <dbReference type="ARBA" id="ARBA00023224"/>
    </source>
</evidence>
<name>A0ABM1D4X0_CERSS</name>
<keyword evidence="8" id="KW-0675">Receptor</keyword>
<evidence type="ECO:0000256" key="3">
    <source>
        <dbReference type="ARBA" id="ARBA00022692"/>
    </source>
</evidence>
<accession>A0ABM1D4X0</accession>
<dbReference type="InterPro" id="IPR017452">
    <property type="entry name" value="GPCR_Rhodpsn_7TM"/>
</dbReference>
<protein>
    <submittedName>
        <fullName evidence="15">C-C chemokine receptor-like 2</fullName>
    </submittedName>
</protein>
<feature type="transmembrane region" description="Helical" evidence="12">
    <location>
        <begin position="75"/>
        <end position="98"/>
    </location>
</feature>
<dbReference type="SUPFAM" id="SSF81321">
    <property type="entry name" value="Family A G protein-coupled receptor-like"/>
    <property type="match status" value="1"/>
</dbReference>
<dbReference type="InterPro" id="IPR000355">
    <property type="entry name" value="Chemokine_rcpt"/>
</dbReference>
<dbReference type="PRINTS" id="PR00237">
    <property type="entry name" value="GPCRRHODOPSN"/>
</dbReference>
<evidence type="ECO:0000256" key="4">
    <source>
        <dbReference type="ARBA" id="ARBA00022989"/>
    </source>
</evidence>
<dbReference type="Gene3D" id="1.20.1070.10">
    <property type="entry name" value="Rhodopsin 7-helix transmembrane proteins"/>
    <property type="match status" value="1"/>
</dbReference>
<evidence type="ECO:0000256" key="1">
    <source>
        <dbReference type="ARBA" id="ARBA00004651"/>
    </source>
</evidence>
<dbReference type="PANTHER" id="PTHR10489:SF655">
    <property type="entry name" value="C-C CHEMOKINE RECEPTOR-LIKE 2"/>
    <property type="match status" value="1"/>
</dbReference>
<evidence type="ECO:0000256" key="8">
    <source>
        <dbReference type="ARBA" id="ARBA00023170"/>
    </source>
</evidence>
<keyword evidence="6 12" id="KW-0472">Membrane</keyword>
<evidence type="ECO:0000313" key="15">
    <source>
        <dbReference type="RefSeq" id="XP_014646851.1"/>
    </source>
</evidence>
<gene>
    <name evidence="15" type="primary">LOC101403800</name>
</gene>
<comment type="subcellular location">
    <subcellularLocation>
        <location evidence="1">Cell membrane</location>
        <topology evidence="1">Multi-pass membrane protein</topology>
    </subcellularLocation>
</comment>
<evidence type="ECO:0000313" key="14">
    <source>
        <dbReference type="Proteomes" id="UP000694910"/>
    </source>
</evidence>
<evidence type="ECO:0000256" key="12">
    <source>
        <dbReference type="SAM" id="Phobius"/>
    </source>
</evidence>
<dbReference type="CDD" id="cd15171">
    <property type="entry name" value="7tmA_CCRL2"/>
    <property type="match status" value="1"/>
</dbReference>
<keyword evidence="3 12" id="KW-0812">Transmembrane</keyword>
<dbReference type="InterPro" id="IPR000276">
    <property type="entry name" value="GPCR_Rhodpsn"/>
</dbReference>
<dbReference type="PANTHER" id="PTHR10489">
    <property type="entry name" value="CELL ADHESION MOLECULE"/>
    <property type="match status" value="1"/>
</dbReference>
<sequence>MANHTPTEDDYDVLIEDDLKNNEIEQCDQYDNKILSTQLVPPLYTMVFILGLLDNLLAVLILVKHKGLKKVGNIYFLNLALSNLCFLVTLLFWAHSAARGGILGDPMCQILVALSSVGLYSEAFFNVLLTVQRYLVFFDVETLSLVPCGIITSILAWITAVLVSLPEFMFYKPQMESQKYKCFFSKPHFLPADETFWNQFLTLKMNILGLLFPLFVFIFCYVGMRKTLRFGESNYDIYKLVFAVMVVFLLMWGPYNVALFLSAFKEYFSLQGCRSSYNLDRSVQIVKIIATTHCCVNPLLYVFLDKEFRRHLCHLCYRCNSTPLQPTKRPTQHTQQHREEEDASTEV</sequence>
<evidence type="ECO:0000256" key="5">
    <source>
        <dbReference type="ARBA" id="ARBA00023040"/>
    </source>
</evidence>
<evidence type="ECO:0000256" key="2">
    <source>
        <dbReference type="ARBA" id="ARBA00022475"/>
    </source>
</evidence>
<feature type="domain" description="G-protein coupled receptors family 1 profile" evidence="13">
    <location>
        <begin position="54"/>
        <end position="301"/>
    </location>
</feature>